<proteinExistence type="predicted"/>
<evidence type="ECO:0000313" key="2">
    <source>
        <dbReference type="Proteomes" id="UP001630127"/>
    </source>
</evidence>
<dbReference type="EMBL" id="JBJUIK010000004">
    <property type="protein sequence ID" value="KAL3530163.1"/>
    <property type="molecule type" value="Genomic_DNA"/>
</dbReference>
<keyword evidence="2" id="KW-1185">Reference proteome</keyword>
<sequence length="159" mass="17400">MLIWRLTNPPVGKDPRPDLASIVPSNVPILPDNLDKRAPSVAPEKKHVPANINSKAVTGEAVKVSNCPKKNPTSAPDVSASLIDPEKFVDEILEKTSLVVLSEIKSEATKQHVDELGYVVSNSIRRQLTTEFKNIATIFRNTAYTEGFQAGIHHQLKGI</sequence>
<dbReference type="InterPro" id="IPR040285">
    <property type="entry name" value="ProX/PRXD1"/>
</dbReference>
<dbReference type="PANTHER" id="PTHR31423">
    <property type="entry name" value="YBAK DOMAIN-CONTAINING PROTEIN"/>
    <property type="match status" value="1"/>
</dbReference>
<dbReference type="AlphaFoldDB" id="A0ABD3AIF3"/>
<accession>A0ABD3AIF3</accession>
<reference evidence="1 2" key="1">
    <citation type="submission" date="2024-11" db="EMBL/GenBank/DDBJ databases">
        <title>A near-complete genome assembly of Cinchona calisaya.</title>
        <authorList>
            <person name="Lian D.C."/>
            <person name="Zhao X.W."/>
            <person name="Wei L."/>
        </authorList>
    </citation>
    <scope>NUCLEOTIDE SEQUENCE [LARGE SCALE GENOMIC DNA]</scope>
    <source>
        <tissue evidence="1">Nenye</tissue>
    </source>
</reference>
<protein>
    <submittedName>
        <fullName evidence="1">Uncharacterized protein</fullName>
    </submittedName>
</protein>
<dbReference type="Proteomes" id="UP001630127">
    <property type="component" value="Unassembled WGS sequence"/>
</dbReference>
<gene>
    <name evidence="1" type="ORF">ACH5RR_009485</name>
</gene>
<dbReference type="PANTHER" id="PTHR31423:SF3">
    <property type="entry name" value="PROLYL-TRNA SYNTHETASE ASSOCIATED DOMAIN-CONTAINING PROTEIN 1-RELATED"/>
    <property type="match status" value="1"/>
</dbReference>
<name>A0ABD3AIF3_9GENT</name>
<organism evidence="1 2">
    <name type="scientific">Cinchona calisaya</name>
    <dbReference type="NCBI Taxonomy" id="153742"/>
    <lineage>
        <taxon>Eukaryota</taxon>
        <taxon>Viridiplantae</taxon>
        <taxon>Streptophyta</taxon>
        <taxon>Embryophyta</taxon>
        <taxon>Tracheophyta</taxon>
        <taxon>Spermatophyta</taxon>
        <taxon>Magnoliopsida</taxon>
        <taxon>eudicotyledons</taxon>
        <taxon>Gunneridae</taxon>
        <taxon>Pentapetalae</taxon>
        <taxon>asterids</taxon>
        <taxon>lamiids</taxon>
        <taxon>Gentianales</taxon>
        <taxon>Rubiaceae</taxon>
        <taxon>Cinchonoideae</taxon>
        <taxon>Cinchoneae</taxon>
        <taxon>Cinchona</taxon>
    </lineage>
</organism>
<evidence type="ECO:0000313" key="1">
    <source>
        <dbReference type="EMBL" id="KAL3530163.1"/>
    </source>
</evidence>
<comment type="caution">
    <text evidence="1">The sequence shown here is derived from an EMBL/GenBank/DDBJ whole genome shotgun (WGS) entry which is preliminary data.</text>
</comment>